<gene>
    <name evidence="6" type="primary">MPP4</name>
    <name evidence="6" type="ORF">RLOC_00014045</name>
</gene>
<accession>A0A218UX96</accession>
<evidence type="ECO:0000256" key="2">
    <source>
        <dbReference type="PROSITE-ProRule" id="PRU00192"/>
    </source>
</evidence>
<dbReference type="SUPFAM" id="SSF101288">
    <property type="entry name" value="L27 domain"/>
    <property type="match status" value="1"/>
</dbReference>
<evidence type="ECO:0000256" key="1">
    <source>
        <dbReference type="ARBA" id="ARBA00022443"/>
    </source>
</evidence>
<dbReference type="InterPro" id="IPR001478">
    <property type="entry name" value="PDZ"/>
</dbReference>
<dbReference type="SMART" id="SM00569">
    <property type="entry name" value="L27"/>
    <property type="match status" value="2"/>
</dbReference>
<evidence type="ECO:0000313" key="6">
    <source>
        <dbReference type="EMBL" id="OWK58435.1"/>
    </source>
</evidence>
<dbReference type="Gene3D" id="1.10.287.650">
    <property type="entry name" value="L27 domain"/>
    <property type="match status" value="1"/>
</dbReference>
<feature type="domain" description="SH3" evidence="3">
    <location>
        <begin position="195"/>
        <end position="265"/>
    </location>
</feature>
<dbReference type="Gene3D" id="2.30.30.40">
    <property type="entry name" value="SH3 Domains"/>
    <property type="match status" value="1"/>
</dbReference>
<dbReference type="InterPro" id="IPR036892">
    <property type="entry name" value="L27_dom_sf"/>
</dbReference>
<organism evidence="6 7">
    <name type="scientific">Lonchura striata</name>
    <name type="common">white-rumped munia</name>
    <dbReference type="NCBI Taxonomy" id="40157"/>
    <lineage>
        <taxon>Eukaryota</taxon>
        <taxon>Metazoa</taxon>
        <taxon>Chordata</taxon>
        <taxon>Craniata</taxon>
        <taxon>Vertebrata</taxon>
        <taxon>Euteleostomi</taxon>
        <taxon>Archelosauria</taxon>
        <taxon>Archosauria</taxon>
        <taxon>Dinosauria</taxon>
        <taxon>Saurischia</taxon>
        <taxon>Theropoda</taxon>
        <taxon>Coelurosauria</taxon>
        <taxon>Aves</taxon>
        <taxon>Neognathae</taxon>
        <taxon>Neoaves</taxon>
        <taxon>Telluraves</taxon>
        <taxon>Australaves</taxon>
        <taxon>Passeriformes</taxon>
        <taxon>Passeroidea</taxon>
        <taxon>Estrildidae</taxon>
        <taxon>Estrildinae</taxon>
        <taxon>Lonchura</taxon>
    </lineage>
</organism>
<dbReference type="CDD" id="cd12034">
    <property type="entry name" value="SH3_MPP4"/>
    <property type="match status" value="1"/>
</dbReference>
<feature type="domain" description="L27" evidence="5">
    <location>
        <begin position="57"/>
        <end position="114"/>
    </location>
</feature>
<dbReference type="InterPro" id="IPR036028">
    <property type="entry name" value="SH3-like_dom_sf"/>
</dbReference>
<dbReference type="STRING" id="299123.ENSLSDP00000000125"/>
<keyword evidence="1 2" id="KW-0728">SH3 domain</keyword>
<feature type="domain" description="PDZ" evidence="4">
    <location>
        <begin position="131"/>
        <end position="197"/>
    </location>
</feature>
<comment type="caution">
    <text evidence="6">The sequence shown here is derived from an EMBL/GenBank/DDBJ whole genome shotgun (WGS) entry which is preliminary data.</text>
</comment>
<dbReference type="InterPro" id="IPR004172">
    <property type="entry name" value="L27_dom"/>
</dbReference>
<dbReference type="SUPFAM" id="SSF50156">
    <property type="entry name" value="PDZ domain-like"/>
    <property type="match status" value="1"/>
</dbReference>
<dbReference type="PANTHER" id="PTHR23122">
    <property type="entry name" value="MEMBRANE-ASSOCIATED GUANYLATE KINASE MAGUK"/>
    <property type="match status" value="1"/>
</dbReference>
<dbReference type="PROSITE" id="PS50002">
    <property type="entry name" value="SH3"/>
    <property type="match status" value="1"/>
</dbReference>
<name>A0A218UX96_9PASE</name>
<dbReference type="Pfam" id="PF02828">
    <property type="entry name" value="L27"/>
    <property type="match status" value="1"/>
</dbReference>
<dbReference type="InterPro" id="IPR014775">
    <property type="entry name" value="L27_C"/>
</dbReference>
<dbReference type="InterPro" id="IPR050716">
    <property type="entry name" value="MAGUK"/>
</dbReference>
<evidence type="ECO:0000259" key="3">
    <source>
        <dbReference type="PROSITE" id="PS50002"/>
    </source>
</evidence>
<dbReference type="PROSITE" id="PS51022">
    <property type="entry name" value="L27"/>
    <property type="match status" value="1"/>
</dbReference>
<evidence type="ECO:0000259" key="4">
    <source>
        <dbReference type="PROSITE" id="PS50106"/>
    </source>
</evidence>
<dbReference type="SMART" id="SM00228">
    <property type="entry name" value="PDZ"/>
    <property type="match status" value="1"/>
</dbReference>
<dbReference type="SMART" id="SM00326">
    <property type="entry name" value="SH3"/>
    <property type="match status" value="1"/>
</dbReference>
<dbReference type="PROSITE" id="PS50106">
    <property type="entry name" value="PDZ"/>
    <property type="match status" value="1"/>
</dbReference>
<dbReference type="Gene3D" id="2.30.42.10">
    <property type="match status" value="1"/>
</dbReference>
<evidence type="ECO:0000259" key="5">
    <source>
        <dbReference type="PROSITE" id="PS51022"/>
    </source>
</evidence>
<reference evidence="6 7" key="1">
    <citation type="submission" date="2017-05" db="EMBL/GenBank/DDBJ databases">
        <title>Genome of assembly of the Bengalese finch, Lonchura striata domestica.</title>
        <authorList>
            <person name="Colquitt B.M."/>
            <person name="Brainard M.S."/>
        </authorList>
    </citation>
    <scope>NUCLEOTIDE SEQUENCE [LARGE SCALE GENOMIC DNA]</scope>
    <source>
        <strain evidence="6">White83orange57</strain>
    </source>
</reference>
<evidence type="ECO:0000313" key="7">
    <source>
        <dbReference type="Proteomes" id="UP000197619"/>
    </source>
</evidence>
<proteinExistence type="predicted"/>
<dbReference type="Proteomes" id="UP000197619">
    <property type="component" value="Unassembled WGS sequence"/>
</dbReference>
<dbReference type="SUPFAM" id="SSF50044">
    <property type="entry name" value="SH3-domain"/>
    <property type="match status" value="1"/>
</dbReference>
<dbReference type="Pfam" id="PF00595">
    <property type="entry name" value="PDZ"/>
    <property type="match status" value="1"/>
</dbReference>
<sequence>MEVPTVSSKDNALQELSLLCKRDVNGVGTLYDLLRSRWLQALLKIYECLQHYLGKRPDPVTLQARALSREVVELLHQAPQSGEIKELRRLLRSPHFKALLSAHDTVAQKDFEPTLPPLPDNIPENEEAMRIVCLVKNNQPLGATIKRHEITGDITVARVIHGGLADRSGLLYAGDKLVEVNGVPVEGLEPEQVINILLYVRAMTDYWPLQDPAIPCADAGLPFKRGEILQIVDQNDAFWWQARKVSDLSACAGLIPSNHLLKRKQREFWWCQPFQPHLCLKSSM</sequence>
<protein>
    <submittedName>
        <fullName evidence="6">MAGUK p55 subfamily member 4</fullName>
    </submittedName>
</protein>
<dbReference type="InterPro" id="IPR036034">
    <property type="entry name" value="PDZ_sf"/>
</dbReference>
<keyword evidence="7" id="KW-1185">Reference proteome</keyword>
<dbReference type="EMBL" id="MUZQ01000099">
    <property type="protein sequence ID" value="OWK58435.1"/>
    <property type="molecule type" value="Genomic_DNA"/>
</dbReference>
<dbReference type="InterPro" id="IPR001452">
    <property type="entry name" value="SH3_domain"/>
</dbReference>
<dbReference type="AlphaFoldDB" id="A0A218UX96"/>
<dbReference type="InterPro" id="IPR035600">
    <property type="entry name" value="MPP4_SH3"/>
</dbReference>